<dbReference type="InterPro" id="IPR002500">
    <property type="entry name" value="PAPS_reduct_dom"/>
</dbReference>
<evidence type="ECO:0000313" key="2">
    <source>
        <dbReference type="EMBL" id="DAF63337.1"/>
    </source>
</evidence>
<evidence type="ECO:0000259" key="1">
    <source>
        <dbReference type="Pfam" id="PF01507"/>
    </source>
</evidence>
<name>A0A8S5TJJ2_9CAUD</name>
<dbReference type="InterPro" id="IPR050128">
    <property type="entry name" value="Sulfate_adenylyltrnsfr_sub2"/>
</dbReference>
<feature type="domain" description="Phosphoadenosine phosphosulphate reductase" evidence="1">
    <location>
        <begin position="26"/>
        <end position="222"/>
    </location>
</feature>
<proteinExistence type="predicted"/>
<dbReference type="Pfam" id="PF01507">
    <property type="entry name" value="PAPS_reduct"/>
    <property type="match status" value="1"/>
</dbReference>
<organism evidence="2">
    <name type="scientific">Siphoviridae sp. ctvI513</name>
    <dbReference type="NCBI Taxonomy" id="2827965"/>
    <lineage>
        <taxon>Viruses</taxon>
        <taxon>Duplodnaviria</taxon>
        <taxon>Heunggongvirae</taxon>
        <taxon>Uroviricota</taxon>
        <taxon>Caudoviricetes</taxon>
    </lineage>
</organism>
<dbReference type="EMBL" id="BK032839">
    <property type="protein sequence ID" value="DAF63337.1"/>
    <property type="molecule type" value="Genomic_DNA"/>
</dbReference>
<reference evidence="2" key="1">
    <citation type="journal article" date="2021" name="Proc. Natl. Acad. Sci. U.S.A.">
        <title>A Catalog of Tens of Thousands of Viruses from Human Metagenomes Reveals Hidden Associations with Chronic Diseases.</title>
        <authorList>
            <person name="Tisza M.J."/>
            <person name="Buck C.B."/>
        </authorList>
    </citation>
    <scope>NUCLEOTIDE SEQUENCE</scope>
    <source>
        <strain evidence="2">CtvI513</strain>
    </source>
</reference>
<dbReference type="PANTHER" id="PTHR43196">
    <property type="entry name" value="SULFATE ADENYLYLTRANSFERASE SUBUNIT 2"/>
    <property type="match status" value="1"/>
</dbReference>
<dbReference type="GO" id="GO:0003824">
    <property type="term" value="F:catalytic activity"/>
    <property type="evidence" value="ECO:0007669"/>
    <property type="project" value="InterPro"/>
</dbReference>
<dbReference type="InterPro" id="IPR014729">
    <property type="entry name" value="Rossmann-like_a/b/a_fold"/>
</dbReference>
<accession>A0A8S5TJJ2</accession>
<protein>
    <submittedName>
        <fullName evidence="2">Phosphoadenosine-phosphosulfate reductase</fullName>
    </submittedName>
</protein>
<dbReference type="Gene3D" id="3.40.50.620">
    <property type="entry name" value="HUPs"/>
    <property type="match status" value="1"/>
</dbReference>
<sequence length="293" mass="34130">MDREQLAITRLQDAARLSEHRYKKPLMVTYSGGKDSQVLVTLAERAGINFEVVNSHTTADTPETVYFIREQFKAMEERGIKCSIVMPRYKDKPVSMWTLIPQMMIPPTRIVRYCCDVLKENTGKNRFIATGVRWAESARRKNSRGVMELMHKDKEKRIILMGDNDERRQLFETCNLKGKMTVNPIVDWSDDDVWDYTHSEHLPINPLYCEGQKRVGCIGCPMAGRGSRQREFMRWPSYKKMYISAFERMLDVRKAKGLPCDWQTGMDVFCWWMEDNNISGQLSMDDLMGDNNV</sequence>
<dbReference type="PANTHER" id="PTHR43196:SF2">
    <property type="entry name" value="PHOSPHOADENOSINE PHOSPHOSULFATE REDUCTASE"/>
    <property type="match status" value="1"/>
</dbReference>
<dbReference type="SUPFAM" id="SSF52402">
    <property type="entry name" value="Adenine nucleotide alpha hydrolases-like"/>
    <property type="match status" value="1"/>
</dbReference>